<evidence type="ECO:0000313" key="2">
    <source>
        <dbReference type="EMBL" id="ARZ68389.1"/>
    </source>
</evidence>
<proteinExistence type="predicted"/>
<feature type="region of interest" description="Disordered" evidence="1">
    <location>
        <begin position="1"/>
        <end position="65"/>
    </location>
</feature>
<evidence type="ECO:0000256" key="1">
    <source>
        <dbReference type="SAM" id="MobiDB-lite"/>
    </source>
</evidence>
<gene>
    <name evidence="2" type="ORF">SMD11_2740</name>
</gene>
<dbReference type="EMBL" id="CP021744">
    <property type="protein sequence ID" value="ARZ68389.1"/>
    <property type="molecule type" value="Genomic_DNA"/>
</dbReference>
<reference evidence="2 3" key="1">
    <citation type="submission" date="2017-06" db="EMBL/GenBank/DDBJ databases">
        <title>Streptomyces albireticuli Genome sequencing and assembly.</title>
        <authorList>
            <person name="Wang Y."/>
            <person name="Du B."/>
            <person name="Ding Y."/>
            <person name="Liu H."/>
            <person name="Hou Q."/>
            <person name="Liu K."/>
            <person name="Yao L."/>
            <person name="Wang C."/>
        </authorList>
    </citation>
    <scope>NUCLEOTIDE SEQUENCE [LARGE SCALE GENOMIC DNA]</scope>
    <source>
        <strain evidence="2 3">MDJK11</strain>
    </source>
</reference>
<evidence type="ECO:0000313" key="3">
    <source>
        <dbReference type="Proteomes" id="UP000195755"/>
    </source>
</evidence>
<dbReference type="Pfam" id="PF18966">
    <property type="entry name" value="Lipoprotein_23"/>
    <property type="match status" value="1"/>
</dbReference>
<dbReference type="KEGG" id="salj:SMD11_2740"/>
<dbReference type="AlphaFoldDB" id="A0A1Z2L259"/>
<organism evidence="2 3">
    <name type="scientific">Streptomyces albireticuli</name>
    <dbReference type="NCBI Taxonomy" id="1940"/>
    <lineage>
        <taxon>Bacteria</taxon>
        <taxon>Bacillati</taxon>
        <taxon>Actinomycetota</taxon>
        <taxon>Actinomycetes</taxon>
        <taxon>Kitasatosporales</taxon>
        <taxon>Streptomycetaceae</taxon>
        <taxon>Streptomyces</taxon>
    </lineage>
</organism>
<feature type="compositionally biased region" description="Gly residues" evidence="1">
    <location>
        <begin position="52"/>
        <end position="62"/>
    </location>
</feature>
<protein>
    <recommendedName>
        <fullName evidence="4">Lipoprotein</fullName>
    </recommendedName>
</protein>
<evidence type="ECO:0008006" key="4">
    <source>
        <dbReference type="Google" id="ProtNLM"/>
    </source>
</evidence>
<feature type="compositionally biased region" description="Basic and acidic residues" evidence="1">
    <location>
        <begin position="13"/>
        <end position="25"/>
    </location>
</feature>
<accession>A0A1Z2L259</accession>
<dbReference type="Proteomes" id="UP000195755">
    <property type="component" value="Chromosome"/>
</dbReference>
<name>A0A1Z2L259_9ACTN</name>
<feature type="compositionally biased region" description="Low complexity" evidence="1">
    <location>
        <begin position="26"/>
        <end position="39"/>
    </location>
</feature>
<sequence>MVGALTGCTSGDGDDKAGKADKAEAAGKAAGKPESSKPASPKPAEPPAESGRGSGTRVGGTGSACELPVSFETGEGWTAKSMSVGDAAFLGSVTEHKYLKGTCELDTKERVISRMLVWTGPATGSSARQVLEAFMAEEKKYLVESEYQDIKVGGLPAVEVVYKLNSPKLKEDREQRALAVSTPKGAAVVQLRGFDTAEHRRILPVYELAKKTMSGTPVVAN</sequence>
<dbReference type="InterPro" id="IPR044058">
    <property type="entry name" value="Lipoprotein_23"/>
</dbReference>